<feature type="compositionally biased region" description="Acidic residues" evidence="1">
    <location>
        <begin position="1438"/>
        <end position="1447"/>
    </location>
</feature>
<dbReference type="CDD" id="cd09272">
    <property type="entry name" value="RNase_HI_RT_Ty1"/>
    <property type="match status" value="1"/>
</dbReference>
<feature type="region of interest" description="Disordered" evidence="1">
    <location>
        <begin position="782"/>
        <end position="827"/>
    </location>
</feature>
<reference evidence="3 4" key="1">
    <citation type="submission" date="2016-02" db="EMBL/GenBank/DDBJ databases">
        <title>Genome analysis of coral dinoflagellate symbionts highlights evolutionary adaptations to a symbiotic lifestyle.</title>
        <authorList>
            <person name="Aranda M."/>
            <person name="Li Y."/>
            <person name="Liew Y.J."/>
            <person name="Baumgarten S."/>
            <person name="Simakov O."/>
            <person name="Wilson M."/>
            <person name="Piel J."/>
            <person name="Ashoor H."/>
            <person name="Bougouffa S."/>
            <person name="Bajic V.B."/>
            <person name="Ryu T."/>
            <person name="Ravasi T."/>
            <person name="Bayer T."/>
            <person name="Micklem G."/>
            <person name="Kim H."/>
            <person name="Bhak J."/>
            <person name="Lajeunesse T.C."/>
            <person name="Voolstra C.R."/>
        </authorList>
    </citation>
    <scope>NUCLEOTIDE SEQUENCE [LARGE SCALE GENOMIC DNA]</scope>
    <source>
        <strain evidence="3 4">CCMP2467</strain>
    </source>
</reference>
<evidence type="ECO:0000259" key="2">
    <source>
        <dbReference type="Pfam" id="PF07727"/>
    </source>
</evidence>
<dbReference type="InterPro" id="IPR012337">
    <property type="entry name" value="RNaseH-like_sf"/>
</dbReference>
<feature type="region of interest" description="Disordered" evidence="1">
    <location>
        <begin position="1426"/>
        <end position="1447"/>
    </location>
</feature>
<organism evidence="3 4">
    <name type="scientific">Symbiodinium microadriaticum</name>
    <name type="common">Dinoflagellate</name>
    <name type="synonym">Zooxanthella microadriatica</name>
    <dbReference type="NCBI Taxonomy" id="2951"/>
    <lineage>
        <taxon>Eukaryota</taxon>
        <taxon>Sar</taxon>
        <taxon>Alveolata</taxon>
        <taxon>Dinophyceae</taxon>
        <taxon>Suessiales</taxon>
        <taxon>Symbiodiniaceae</taxon>
        <taxon>Symbiodinium</taxon>
    </lineage>
</organism>
<feature type="compositionally biased region" description="Low complexity" evidence="1">
    <location>
        <begin position="180"/>
        <end position="200"/>
    </location>
</feature>
<dbReference type="EMBL" id="LSRX01000254">
    <property type="protein sequence ID" value="OLQ02805.1"/>
    <property type="molecule type" value="Genomic_DNA"/>
</dbReference>
<feature type="region of interest" description="Disordered" evidence="1">
    <location>
        <begin position="130"/>
        <end position="207"/>
    </location>
</feature>
<keyword evidence="4" id="KW-1185">Reference proteome</keyword>
<dbReference type="Gene3D" id="3.30.420.10">
    <property type="entry name" value="Ribonuclease H-like superfamily/Ribonuclease H"/>
    <property type="match status" value="1"/>
</dbReference>
<feature type="compositionally biased region" description="Basic and acidic residues" evidence="1">
    <location>
        <begin position="817"/>
        <end position="827"/>
    </location>
</feature>
<dbReference type="OrthoDB" id="444132at2759"/>
<feature type="region of interest" description="Disordered" evidence="1">
    <location>
        <begin position="896"/>
        <end position="915"/>
    </location>
</feature>
<proteinExistence type="predicted"/>
<dbReference type="PANTHER" id="PTHR11439">
    <property type="entry name" value="GAG-POL-RELATED RETROTRANSPOSON"/>
    <property type="match status" value="1"/>
</dbReference>
<feature type="compositionally biased region" description="Basic and acidic residues" evidence="1">
    <location>
        <begin position="136"/>
        <end position="148"/>
    </location>
</feature>
<protein>
    <submittedName>
        <fullName evidence="3">Retrovirus-related Pol polyprotein from transposon TNT 1-94</fullName>
    </submittedName>
</protein>
<dbReference type="Pfam" id="PF07727">
    <property type="entry name" value="RVT_2"/>
    <property type="match status" value="1"/>
</dbReference>
<dbReference type="SUPFAM" id="SSF53098">
    <property type="entry name" value="Ribonuclease H-like"/>
    <property type="match status" value="1"/>
</dbReference>
<feature type="compositionally biased region" description="Polar residues" evidence="1">
    <location>
        <begin position="1427"/>
        <end position="1436"/>
    </location>
</feature>
<dbReference type="InterPro" id="IPR013103">
    <property type="entry name" value="RVT_2"/>
</dbReference>
<dbReference type="InterPro" id="IPR036397">
    <property type="entry name" value="RNaseH_sf"/>
</dbReference>
<feature type="domain" description="Reverse transcriptase Ty1/copia-type" evidence="2">
    <location>
        <begin position="1559"/>
        <end position="1809"/>
    </location>
</feature>
<accession>A0A1Q9E5V9</accession>
<comment type="caution">
    <text evidence="3">The sequence shown here is derived from an EMBL/GenBank/DDBJ whole genome shotgun (WGS) entry which is preliminary data.</text>
</comment>
<gene>
    <name evidence="3" type="ORF">AK812_SmicGene14309</name>
</gene>
<dbReference type="Proteomes" id="UP000186817">
    <property type="component" value="Unassembled WGS sequence"/>
</dbReference>
<evidence type="ECO:0000256" key="1">
    <source>
        <dbReference type="SAM" id="MobiDB-lite"/>
    </source>
</evidence>
<feature type="compositionally biased region" description="Polar residues" evidence="1">
    <location>
        <begin position="161"/>
        <end position="170"/>
    </location>
</feature>
<name>A0A1Q9E5V9_SYMMI</name>
<sequence>MDAVLRGVQQLQELQAAALSRNQTPAAEVIKPGTTTLPQLPEMVPGAETAMKFQDWLELVTAVMCDVSEQSATWWKRVLEEVERTYRSWLMSTPLERLAVQPKGDELATERWVRLNARVSAMILAAMSAEQQADMDQDKNKQKEKDKGATATAEVGKTPKPGSTGSPQSSKDQRTPRPEAPTVATMTTTTPTSTIDTASSMSGSTVQGTPWTLENLIAAAQQVVQNQGTPVSGDSSPEKTKAEMKTMVVHDVRVCSVGNSSAALLDTGATHCLRNAHDDGEWSNSESVMVQLAGNSKLMMKLSDSGSLLMPPRSTSSTTSSATTTAQTIVPMGELVRTLGYTLIWGPDECYLEDCNGVRTALNVATGCPQMCEAAALALIAKLEDKKRERLENETLTTMDAVSLAALNMERGWWDFLREYVDTGATERGLRALRDTPFFQGLPGECLSGLVQDNMKDPGWAIMKQVDFLTRPQKRRMWTAKRWIVHLYAGNPGHYQVFQLDEGDTMVIELDVDRNKAHDVQRDATWRLLLWGAMNGKIDAVIGAPPGRQGIPGQSKAPSKQDIRNTPLVARMLWLYAIAEAARSTSSTTSINRQRCYYFVVDFKVVEELRGGNGYDKVTFDQQAMGAETRLMTTLGTNVYYLMGLEGLGRDECHQESTQGRATTAVWSDGLVQALVMALRLWKRDPREAPSLAAMSASQWKAHVDSGHAEYRRDCLTCVMSRGTGKRHGRVRHPDSFTLTTDVAGPISAGLDATSKGTMGKGLRYFLVGKYTLPREYVKAYTGKEPPADDGLGREVPTGDISSGTRAEPNEPSLLPPREDGDGKQEEYAEVFPKDNELEGDEALQLRPKGDGLDRQEEFVQSPAGDYIHEPDEPSLLPPREDGDPFILCEDEPGEQGRIFSDEDEPGEQGHGRSYILQPEDGKREFVGSTEAQREEYKDYEDSIYEPSEVEDEVSAPTKNAGTGSSRIIQDCEAPEATVLIFARALKDNTAQSIKAAIQDIVLYLESHGLHVYRHHADHGETFNHTIRSWFRDKGIRATWAEAGIPQGNGRAESAVRWIKDRARTLLMSARLPSRLWPTAIEAAAAAQRAQVLQWRSKMAAPYGAIVHIKQKAFDSQGPRRREKAFESRWKRGVYVGLSNLMEGGHVIYEPGSEGSKEKFFHTFYVRANLQDPGRTDKELVIGEPPKPRRRLPMKTPEAEVEMRILSLSKEELKSYAAERAKEILESWCYSEAMEFVNGLAEARFFEDKKFGIWRHGGAVGWTVAFQEFPDVAKLLATLILEVNPEATFTAITVTYNMDRGQHRDSNNDENANNYLLPLQLPKTGGELWVELSPGDQLRGPVLDRHDEKGGKRYGQVLSFTKDAITEFSPRKLHEVLPWEGTRSMIIAYTPQAMGKITQDMVGTMEAHGYAVPISQLPEYFLRGEQPSPSAQSMAVSSEEENQGDYIEDGPHGEEEWDMYLEVEGGMVRLQPEGRALLQPHVAKLEVSYTPDIEKVIGELTSPLEVTHTVNPRDAMEHLPLWREAIVKELAAVEVAIKRLQVGTQERREWLQHPRAQKLPTKLVFTIKPNPKAKIEDRATWVKRKARLVVCGNYAASESMSLYTEAAPSEAVRTALVTARRNRWMVGIIDIAAAFLRTPIGARSDDPIIIATPPRLLRQLDLIESQELWGLIRALYGLRQSPVLWARHRDQQMMSMQPPGGLSMERGRTITSWWSVRNRNGQLTAVILIYVDDYLLLGPREVIEGLAAMVQKEWETSELSILSERNPIKFLGMELTLQEEEIYVNQQGYIEELMRSHGMSAGDHSRIPVGKDDAVYDLLPSDVEPSEDLIHKAQQATGELLWLSQRSRPDLSFACCILSSMSTRAPARVIAMATKMLKYVNYTKSYHLKISWTGNNLVLFPDAAFAPGSNRSQTGWVIVYAGTPVLWRSSRQATTALSSAEAELSAILEGSVAMLGVEAMLQDLGEYVDEKIVGSDSISALSLSAGTGSWRTRHLRIKAGWLQEAISSGMIKPIHVPGVRQPADLLTKALSGERIRALLGLWGISEVQQAPSTPRTRTASTAAARALVAMICCIMIVTVEAKDKEAATIQVDWDTAGILMILLMVLGALVLWELLKWGVVVLYQEWMPGASTRKLKRLRKLRDATALAIEKELERLTEESIEGGASPLYHAIPRYIDRAPAYKWGDQSSMF</sequence>
<evidence type="ECO:0000313" key="3">
    <source>
        <dbReference type="EMBL" id="OLQ02805.1"/>
    </source>
</evidence>
<evidence type="ECO:0000313" key="4">
    <source>
        <dbReference type="Proteomes" id="UP000186817"/>
    </source>
</evidence>
<dbReference type="GO" id="GO:0003676">
    <property type="term" value="F:nucleic acid binding"/>
    <property type="evidence" value="ECO:0007669"/>
    <property type="project" value="InterPro"/>
</dbReference>